<sequence>MLESRRNCSLVGTVFSRLCMWACAAAGNRSFGRQNLLKAVFGERYGALENSHLCQAFTKFEIGFQVTLG</sequence>
<dbReference type="Proteomes" id="UP000006727">
    <property type="component" value="Chromosome 13"/>
</dbReference>
<reference evidence="1" key="3">
    <citation type="submission" date="2020-12" db="UniProtKB">
        <authorList>
            <consortium name="EnsemblPlants"/>
        </authorList>
    </citation>
    <scope>IDENTIFICATION</scope>
</reference>
<keyword evidence="2" id="KW-1185">Reference proteome</keyword>
<proteinExistence type="predicted"/>
<dbReference type="EMBL" id="ABEU02000013">
    <property type="status" value="NOT_ANNOTATED_CDS"/>
    <property type="molecule type" value="Genomic_DNA"/>
</dbReference>
<evidence type="ECO:0000313" key="2">
    <source>
        <dbReference type="Proteomes" id="UP000006727"/>
    </source>
</evidence>
<name>A0A7I4ET95_PHYPA</name>
<evidence type="ECO:0000313" key="1">
    <source>
        <dbReference type="EnsemblPlants" id="PAC:32930059.CDS.1"/>
    </source>
</evidence>
<accession>A0A7I4ET95</accession>
<reference evidence="1 2" key="2">
    <citation type="journal article" date="2018" name="Plant J.">
        <title>The Physcomitrella patens chromosome-scale assembly reveals moss genome structure and evolution.</title>
        <authorList>
            <person name="Lang D."/>
            <person name="Ullrich K.K."/>
            <person name="Murat F."/>
            <person name="Fuchs J."/>
            <person name="Jenkins J."/>
            <person name="Haas F.B."/>
            <person name="Piednoel M."/>
            <person name="Gundlach H."/>
            <person name="Van Bel M."/>
            <person name="Meyberg R."/>
            <person name="Vives C."/>
            <person name="Morata J."/>
            <person name="Symeonidi A."/>
            <person name="Hiss M."/>
            <person name="Muchero W."/>
            <person name="Kamisugi Y."/>
            <person name="Saleh O."/>
            <person name="Blanc G."/>
            <person name="Decker E.L."/>
            <person name="van Gessel N."/>
            <person name="Grimwood J."/>
            <person name="Hayes R.D."/>
            <person name="Graham S.W."/>
            <person name="Gunter L.E."/>
            <person name="McDaniel S.F."/>
            <person name="Hoernstein S.N.W."/>
            <person name="Larsson A."/>
            <person name="Li F.W."/>
            <person name="Perroud P.F."/>
            <person name="Phillips J."/>
            <person name="Ranjan P."/>
            <person name="Rokshar D.S."/>
            <person name="Rothfels C.J."/>
            <person name="Schneider L."/>
            <person name="Shu S."/>
            <person name="Stevenson D.W."/>
            <person name="Thummler F."/>
            <person name="Tillich M."/>
            <person name="Villarreal Aguilar J.C."/>
            <person name="Widiez T."/>
            <person name="Wong G.K."/>
            <person name="Wymore A."/>
            <person name="Zhang Y."/>
            <person name="Zimmer A.D."/>
            <person name="Quatrano R.S."/>
            <person name="Mayer K.F.X."/>
            <person name="Goodstein D."/>
            <person name="Casacuberta J.M."/>
            <person name="Vandepoele K."/>
            <person name="Reski R."/>
            <person name="Cuming A.C."/>
            <person name="Tuskan G.A."/>
            <person name="Maumus F."/>
            <person name="Salse J."/>
            <person name="Schmutz J."/>
            <person name="Rensing S.A."/>
        </authorList>
    </citation>
    <scope>NUCLEOTIDE SEQUENCE [LARGE SCALE GENOMIC DNA]</scope>
    <source>
        <strain evidence="1 2">cv. Gransden 2004</strain>
    </source>
</reference>
<dbReference type="AlphaFoldDB" id="A0A7I4ET95"/>
<organism evidence="1 2">
    <name type="scientific">Physcomitrium patens</name>
    <name type="common">Spreading-leaved earth moss</name>
    <name type="synonym">Physcomitrella patens</name>
    <dbReference type="NCBI Taxonomy" id="3218"/>
    <lineage>
        <taxon>Eukaryota</taxon>
        <taxon>Viridiplantae</taxon>
        <taxon>Streptophyta</taxon>
        <taxon>Embryophyta</taxon>
        <taxon>Bryophyta</taxon>
        <taxon>Bryophytina</taxon>
        <taxon>Bryopsida</taxon>
        <taxon>Funariidae</taxon>
        <taxon>Funariales</taxon>
        <taxon>Funariaceae</taxon>
        <taxon>Physcomitrium</taxon>
    </lineage>
</organism>
<dbReference type="EnsemblPlants" id="Pp3c13_14340V3.2">
    <property type="protein sequence ID" value="PAC:32930059.CDS.1"/>
    <property type="gene ID" value="Pp3c13_14340"/>
</dbReference>
<dbReference type="Gramene" id="Pp3c13_14340V3.2">
    <property type="protein sequence ID" value="PAC:32930059.CDS.1"/>
    <property type="gene ID" value="Pp3c13_14340"/>
</dbReference>
<gene>
    <name evidence="1" type="primary">LOC112290623</name>
</gene>
<protein>
    <submittedName>
        <fullName evidence="1">Uncharacterized protein</fullName>
    </submittedName>
</protein>
<reference evidence="1 2" key="1">
    <citation type="journal article" date="2008" name="Science">
        <title>The Physcomitrella genome reveals evolutionary insights into the conquest of land by plants.</title>
        <authorList>
            <person name="Rensing S."/>
            <person name="Lang D."/>
            <person name="Zimmer A."/>
            <person name="Terry A."/>
            <person name="Salamov A."/>
            <person name="Shapiro H."/>
            <person name="Nishiyama T."/>
            <person name="Perroud P.-F."/>
            <person name="Lindquist E."/>
            <person name="Kamisugi Y."/>
            <person name="Tanahashi T."/>
            <person name="Sakakibara K."/>
            <person name="Fujita T."/>
            <person name="Oishi K."/>
            <person name="Shin-I T."/>
            <person name="Kuroki Y."/>
            <person name="Toyoda A."/>
            <person name="Suzuki Y."/>
            <person name="Hashimoto A."/>
            <person name="Yamaguchi K."/>
            <person name="Sugano A."/>
            <person name="Kohara Y."/>
            <person name="Fujiyama A."/>
            <person name="Anterola A."/>
            <person name="Aoki S."/>
            <person name="Ashton N."/>
            <person name="Barbazuk W.B."/>
            <person name="Barker E."/>
            <person name="Bennetzen J."/>
            <person name="Bezanilla M."/>
            <person name="Blankenship R."/>
            <person name="Cho S.H."/>
            <person name="Dutcher S."/>
            <person name="Estelle M."/>
            <person name="Fawcett J.A."/>
            <person name="Gundlach H."/>
            <person name="Hanada K."/>
            <person name="Heyl A."/>
            <person name="Hicks K.A."/>
            <person name="Hugh J."/>
            <person name="Lohr M."/>
            <person name="Mayer K."/>
            <person name="Melkozernov A."/>
            <person name="Murata T."/>
            <person name="Nelson D."/>
            <person name="Pils B."/>
            <person name="Prigge M."/>
            <person name="Reiss B."/>
            <person name="Renner T."/>
            <person name="Rombauts S."/>
            <person name="Rushton P."/>
            <person name="Sanderfoot A."/>
            <person name="Schween G."/>
            <person name="Shiu S.-H."/>
            <person name="Stueber K."/>
            <person name="Theodoulou F.L."/>
            <person name="Tu H."/>
            <person name="Van de Peer Y."/>
            <person name="Verrier P.J."/>
            <person name="Waters E."/>
            <person name="Wood A."/>
            <person name="Yang L."/>
            <person name="Cove D."/>
            <person name="Cuming A."/>
            <person name="Hasebe M."/>
            <person name="Lucas S."/>
            <person name="Mishler D.B."/>
            <person name="Reski R."/>
            <person name="Grigoriev I."/>
            <person name="Quatrano R.S."/>
            <person name="Boore J.L."/>
        </authorList>
    </citation>
    <scope>NUCLEOTIDE SEQUENCE [LARGE SCALE GENOMIC DNA]</scope>
    <source>
        <strain evidence="1 2">cv. Gransden 2004</strain>
    </source>
</reference>